<dbReference type="InterPro" id="IPR001466">
    <property type="entry name" value="Beta-lactam-related"/>
</dbReference>
<proteinExistence type="predicted"/>
<keyword evidence="3" id="KW-1185">Reference proteome</keyword>
<organism evidence="2 3">
    <name type="scientific">Mycolicibacterium moriokaense</name>
    <dbReference type="NCBI Taxonomy" id="39691"/>
    <lineage>
        <taxon>Bacteria</taxon>
        <taxon>Bacillati</taxon>
        <taxon>Actinomycetota</taxon>
        <taxon>Actinomycetes</taxon>
        <taxon>Mycobacteriales</taxon>
        <taxon>Mycobacteriaceae</taxon>
        <taxon>Mycolicibacterium</taxon>
    </lineage>
</organism>
<dbReference type="PANTHER" id="PTHR43283">
    <property type="entry name" value="BETA-LACTAMASE-RELATED"/>
    <property type="match status" value="1"/>
</dbReference>
<dbReference type="Proteomes" id="UP000466681">
    <property type="component" value="Chromosome"/>
</dbReference>
<accession>A0AAD1HHZ7</accession>
<reference evidence="2 3" key="1">
    <citation type="journal article" date="2019" name="Emerg. Microbes Infect.">
        <title>Comprehensive subspecies identification of 175 nontuberculous mycobacteria species based on 7547 genomic profiles.</title>
        <authorList>
            <person name="Matsumoto Y."/>
            <person name="Kinjo T."/>
            <person name="Motooka D."/>
            <person name="Nabeya D."/>
            <person name="Jung N."/>
            <person name="Uechi K."/>
            <person name="Horii T."/>
            <person name="Iida T."/>
            <person name="Fujita J."/>
            <person name="Nakamura S."/>
        </authorList>
    </citation>
    <scope>NUCLEOTIDE SEQUENCE [LARGE SCALE GENOMIC DNA]</scope>
    <source>
        <strain evidence="2 3">JCM 6375</strain>
    </source>
</reference>
<evidence type="ECO:0000259" key="1">
    <source>
        <dbReference type="Pfam" id="PF00144"/>
    </source>
</evidence>
<evidence type="ECO:0000313" key="3">
    <source>
        <dbReference type="Proteomes" id="UP000466681"/>
    </source>
</evidence>
<dbReference type="InterPro" id="IPR012338">
    <property type="entry name" value="Beta-lactam/transpept-like"/>
</dbReference>
<sequence>MVLSEHPATDLDAAFEELDAKIEAGMKAHGIPGVAVAVWVGGQERVKGYGVTNIDHPTPVDGDTIFRIGSTTKTFTGTVLMRLAEQGKVDLDAPVRRYLPDFSVADGAASAAVTVRQLLNHTPGWMGDDVQDFGRGEDAIARYVASMTQLPQVSVPGTVFAYNNAGLVVAGRIIEVVTGMAYEAAVQDLLLDPLQLRSTRYFADQVIGLNVAASHDVVDGNPVVDTKFWSFPRSCNPTGGLLSDARDQLRYARFHLGDGTAADGSRLLSPQSLEAMRSDPGVGGTLLVELPASV</sequence>
<dbReference type="PANTHER" id="PTHR43283:SF3">
    <property type="entry name" value="BETA-LACTAMASE FAMILY PROTEIN (AFU_ORTHOLOGUE AFUA_5G07500)"/>
    <property type="match status" value="1"/>
</dbReference>
<feature type="domain" description="Beta-lactamase-related" evidence="1">
    <location>
        <begin position="18"/>
        <end position="282"/>
    </location>
</feature>
<dbReference type="InterPro" id="IPR050789">
    <property type="entry name" value="Diverse_Enzym_Activities"/>
</dbReference>
<gene>
    <name evidence="2" type="ORF">MMOR_61010</name>
</gene>
<name>A0AAD1HHZ7_9MYCO</name>
<protein>
    <recommendedName>
        <fullName evidence="1">Beta-lactamase-related domain-containing protein</fullName>
    </recommendedName>
</protein>
<dbReference type="AlphaFoldDB" id="A0AAD1HHZ7"/>
<dbReference type="KEGG" id="mmor:MMOR_61010"/>
<dbReference type="Gene3D" id="3.40.710.10">
    <property type="entry name" value="DD-peptidase/beta-lactamase superfamily"/>
    <property type="match status" value="1"/>
</dbReference>
<dbReference type="Pfam" id="PF00144">
    <property type="entry name" value="Beta-lactamase"/>
    <property type="match status" value="1"/>
</dbReference>
<evidence type="ECO:0000313" key="2">
    <source>
        <dbReference type="EMBL" id="BBX05165.1"/>
    </source>
</evidence>
<dbReference type="EMBL" id="AP022560">
    <property type="protein sequence ID" value="BBX05165.1"/>
    <property type="molecule type" value="Genomic_DNA"/>
</dbReference>
<dbReference type="SUPFAM" id="SSF56601">
    <property type="entry name" value="beta-lactamase/transpeptidase-like"/>
    <property type="match status" value="1"/>
</dbReference>